<dbReference type="InterPro" id="IPR029063">
    <property type="entry name" value="SAM-dependent_MTases_sf"/>
</dbReference>
<comment type="caution">
    <text evidence="5">The sequence shown here is derived from an EMBL/GenBank/DDBJ whole genome shotgun (WGS) entry which is preliminary data.</text>
</comment>
<dbReference type="PANTHER" id="PTHR43464">
    <property type="entry name" value="METHYLTRANSFERASE"/>
    <property type="match status" value="1"/>
</dbReference>
<dbReference type="Proteomes" id="UP000050497">
    <property type="component" value="Unassembled WGS sequence"/>
</dbReference>
<keyword evidence="3" id="KW-0949">S-adenosyl-L-methionine</keyword>
<dbReference type="AlphaFoldDB" id="A0A0P7Y713"/>
<reference evidence="6 8" key="2">
    <citation type="submission" date="2016-08" db="EMBL/GenBank/DDBJ databases">
        <authorList>
            <person name="Varghese N."/>
            <person name="Submissions Spin"/>
        </authorList>
    </citation>
    <scope>NUCLEOTIDE SEQUENCE [LARGE SCALE GENOMIC DNA]</scope>
    <source>
        <strain evidence="6 8">HL-109</strain>
    </source>
</reference>
<gene>
    <name evidence="6" type="ORF">GA0071312_1548</name>
    <name evidence="5" type="ORF">HLUCCO17_12275</name>
</gene>
<organism evidence="5 7">
    <name type="scientific">Saliniramus fredricksonii</name>
    <dbReference type="NCBI Taxonomy" id="1653334"/>
    <lineage>
        <taxon>Bacteria</taxon>
        <taxon>Pseudomonadati</taxon>
        <taxon>Pseudomonadota</taxon>
        <taxon>Alphaproteobacteria</taxon>
        <taxon>Hyphomicrobiales</taxon>
        <taxon>Salinarimonadaceae</taxon>
        <taxon>Saliniramus</taxon>
    </lineage>
</organism>
<evidence type="ECO:0000313" key="8">
    <source>
        <dbReference type="Proteomes" id="UP000182800"/>
    </source>
</evidence>
<protein>
    <submittedName>
        <fullName evidence="5 6">Methyltransferase domain</fullName>
    </submittedName>
</protein>
<evidence type="ECO:0000256" key="2">
    <source>
        <dbReference type="ARBA" id="ARBA00022679"/>
    </source>
</evidence>
<dbReference type="Gene3D" id="3.40.50.150">
    <property type="entry name" value="Vaccinia Virus protein VP39"/>
    <property type="match status" value="1"/>
</dbReference>
<dbReference type="InterPro" id="IPR041698">
    <property type="entry name" value="Methyltransf_25"/>
</dbReference>
<dbReference type="GO" id="GO:0032259">
    <property type="term" value="P:methylation"/>
    <property type="evidence" value="ECO:0007669"/>
    <property type="project" value="UniProtKB-KW"/>
</dbReference>
<dbReference type="Pfam" id="PF13649">
    <property type="entry name" value="Methyltransf_25"/>
    <property type="match status" value="1"/>
</dbReference>
<dbReference type="Proteomes" id="UP000182800">
    <property type="component" value="Unassembled WGS sequence"/>
</dbReference>
<sequence>MARESAYLDNIYSVDGGEEMRRYYDDWATSYDADLVDNDYRTPARCAEALARHLSDKSAPILDFACGTGMSGVALREAGFTRIDGIDISQGMLDIAREKNAYRALWVCDPDTPFDKRAHGYAAITAVGAIGAGAAPVDAIDGALAALEPGGLFVVSLNDHTLEDPAFEARLRAAGKAGTITILEDAHGPHLPAIGLGAKVYVARRT</sequence>
<name>A0A0P7Y713_9HYPH</name>
<keyword evidence="8" id="KW-1185">Reference proteome</keyword>
<evidence type="ECO:0000313" key="5">
    <source>
        <dbReference type="EMBL" id="KPQ10046.1"/>
    </source>
</evidence>
<keyword evidence="2 5" id="KW-0808">Transferase</keyword>
<keyword evidence="1 5" id="KW-0489">Methyltransferase</keyword>
<dbReference type="PANTHER" id="PTHR43464:SF19">
    <property type="entry name" value="UBIQUINONE BIOSYNTHESIS O-METHYLTRANSFERASE, MITOCHONDRIAL"/>
    <property type="match status" value="1"/>
</dbReference>
<accession>A0A0P7Y713</accession>
<evidence type="ECO:0000313" key="6">
    <source>
        <dbReference type="EMBL" id="SCC80533.1"/>
    </source>
</evidence>
<dbReference type="EMBL" id="FMBM01000002">
    <property type="protein sequence ID" value="SCC80533.1"/>
    <property type="molecule type" value="Genomic_DNA"/>
</dbReference>
<evidence type="ECO:0000256" key="1">
    <source>
        <dbReference type="ARBA" id="ARBA00022603"/>
    </source>
</evidence>
<dbReference type="STRING" id="1653334.GA0071312_1548"/>
<evidence type="ECO:0000313" key="7">
    <source>
        <dbReference type="Proteomes" id="UP000050497"/>
    </source>
</evidence>
<dbReference type="RefSeq" id="WP_074445991.1">
    <property type="nucleotide sequence ID" value="NZ_FMBM01000002.1"/>
</dbReference>
<evidence type="ECO:0000256" key="3">
    <source>
        <dbReference type="ARBA" id="ARBA00022691"/>
    </source>
</evidence>
<dbReference type="SUPFAM" id="SSF53335">
    <property type="entry name" value="S-adenosyl-L-methionine-dependent methyltransferases"/>
    <property type="match status" value="1"/>
</dbReference>
<dbReference type="CDD" id="cd02440">
    <property type="entry name" value="AdoMet_MTases"/>
    <property type="match status" value="1"/>
</dbReference>
<dbReference type="EMBL" id="LJSX01000019">
    <property type="protein sequence ID" value="KPQ10046.1"/>
    <property type="molecule type" value="Genomic_DNA"/>
</dbReference>
<reference evidence="5 7" key="1">
    <citation type="submission" date="2015-09" db="EMBL/GenBank/DDBJ databases">
        <title>Identification and resolution of microdiversity through metagenomic sequencing of parallel consortia.</title>
        <authorList>
            <person name="Nelson W.C."/>
            <person name="Romine M.F."/>
            <person name="Lindemann S.R."/>
        </authorList>
    </citation>
    <scope>NUCLEOTIDE SEQUENCE [LARGE SCALE GENOMIC DNA]</scope>
    <source>
        <strain evidence="5">HL-109</strain>
    </source>
</reference>
<proteinExistence type="predicted"/>
<dbReference type="GO" id="GO:0010420">
    <property type="term" value="F:polyprenyldihydroxybenzoate methyltransferase activity"/>
    <property type="evidence" value="ECO:0007669"/>
    <property type="project" value="TreeGrafter"/>
</dbReference>
<feature type="domain" description="Methyltransferase" evidence="4">
    <location>
        <begin position="61"/>
        <end position="151"/>
    </location>
</feature>
<evidence type="ECO:0000259" key="4">
    <source>
        <dbReference type="Pfam" id="PF13649"/>
    </source>
</evidence>